<proteinExistence type="predicted"/>
<evidence type="ECO:0000256" key="1">
    <source>
        <dbReference type="SAM" id="SignalP"/>
    </source>
</evidence>
<keyword evidence="1" id="KW-0732">Signal</keyword>
<feature type="chain" id="PRO_5032391511" evidence="1">
    <location>
        <begin position="27"/>
        <end position="70"/>
    </location>
</feature>
<dbReference type="Proteomes" id="UP000589036">
    <property type="component" value="Unassembled WGS sequence"/>
</dbReference>
<sequence length="70" mass="6801">MTTRRIATVLLAAPAVALAAPAMASAASYEERSSSVGPGGAESSSIVSSAGESSLVGLGLNIGVINLDLL</sequence>
<comment type="caution">
    <text evidence="2">The sequence shown here is derived from an EMBL/GenBank/DDBJ whole genome shotgun (WGS) entry which is preliminary data.</text>
</comment>
<gene>
    <name evidence="2" type="ORF">HDA32_005945</name>
</gene>
<name>A0A852U5H8_9ACTN</name>
<reference evidence="2 3" key="1">
    <citation type="submission" date="2020-07" db="EMBL/GenBank/DDBJ databases">
        <title>Sequencing the genomes of 1000 actinobacteria strains.</title>
        <authorList>
            <person name="Klenk H.-P."/>
        </authorList>
    </citation>
    <scope>NUCLEOTIDE SEQUENCE [LARGE SCALE GENOMIC DNA]</scope>
    <source>
        <strain evidence="2 3">CXB654</strain>
    </source>
</reference>
<dbReference type="EMBL" id="JACCCC010000001">
    <property type="protein sequence ID" value="NYE50825.1"/>
    <property type="molecule type" value="Genomic_DNA"/>
</dbReference>
<evidence type="ECO:0000313" key="3">
    <source>
        <dbReference type="Proteomes" id="UP000589036"/>
    </source>
</evidence>
<feature type="signal peptide" evidence="1">
    <location>
        <begin position="1"/>
        <end position="26"/>
    </location>
</feature>
<protein>
    <submittedName>
        <fullName evidence="2">Uncharacterized protein</fullName>
    </submittedName>
</protein>
<evidence type="ECO:0000313" key="2">
    <source>
        <dbReference type="EMBL" id="NYE50825.1"/>
    </source>
</evidence>
<organism evidence="2 3">
    <name type="scientific">Spinactinospora alkalitolerans</name>
    <dbReference type="NCBI Taxonomy" id="687207"/>
    <lineage>
        <taxon>Bacteria</taxon>
        <taxon>Bacillati</taxon>
        <taxon>Actinomycetota</taxon>
        <taxon>Actinomycetes</taxon>
        <taxon>Streptosporangiales</taxon>
        <taxon>Nocardiopsidaceae</taxon>
        <taxon>Spinactinospora</taxon>
    </lineage>
</organism>
<dbReference type="AlphaFoldDB" id="A0A852U5H8"/>
<dbReference type="RefSeq" id="WP_179646239.1">
    <property type="nucleotide sequence ID" value="NZ_BAAAYY010000005.1"/>
</dbReference>
<keyword evidence="3" id="KW-1185">Reference proteome</keyword>
<accession>A0A852U5H8</accession>